<organism evidence="1 2">
    <name type="scientific">Sporolactobacillus shoreae</name>
    <dbReference type="NCBI Taxonomy" id="1465501"/>
    <lineage>
        <taxon>Bacteria</taxon>
        <taxon>Bacillati</taxon>
        <taxon>Bacillota</taxon>
        <taxon>Bacilli</taxon>
        <taxon>Bacillales</taxon>
        <taxon>Sporolactobacillaceae</taxon>
        <taxon>Sporolactobacillus</taxon>
    </lineage>
</organism>
<dbReference type="AlphaFoldDB" id="A0A4Z0GM31"/>
<evidence type="ECO:0000313" key="2">
    <source>
        <dbReference type="Proteomes" id="UP000298347"/>
    </source>
</evidence>
<protein>
    <submittedName>
        <fullName evidence="1">Uncharacterized protein</fullName>
    </submittedName>
</protein>
<proteinExistence type="predicted"/>
<reference evidence="1 2" key="1">
    <citation type="journal article" date="2015" name="Int. J. Syst. Evol. Microbiol.">
        <title>Sporolactobacillus shoreae sp. nov. and Sporolactobacillus spathodeae sp. nov., two spore-forming lactic acid bacteria isolated from tree barks in Thailand.</title>
        <authorList>
            <person name="Thamacharoensuk T."/>
            <person name="Kitahara M."/>
            <person name="Ohkuma M."/>
            <person name="Thongchul N."/>
            <person name="Tanasupawat S."/>
        </authorList>
    </citation>
    <scope>NUCLEOTIDE SEQUENCE [LARGE SCALE GENOMIC DNA]</scope>
    <source>
        <strain evidence="1 2">BK92</strain>
    </source>
</reference>
<name>A0A4Z0GM31_9BACL</name>
<sequence>MNWLKRLAAGTSYSFPFQKRCALCRQKKQGMRKYRNDEGKIIFICPTCVEYAERRAFRKL</sequence>
<gene>
    <name evidence="1" type="ORF">E4665_09085</name>
</gene>
<dbReference type="EMBL" id="SRJD01000009">
    <property type="protein sequence ID" value="TGA98099.1"/>
    <property type="molecule type" value="Genomic_DNA"/>
</dbReference>
<dbReference type="RefSeq" id="WP_135348479.1">
    <property type="nucleotide sequence ID" value="NZ_SRJD01000009.1"/>
</dbReference>
<dbReference type="OrthoDB" id="2991013at2"/>
<evidence type="ECO:0000313" key="1">
    <source>
        <dbReference type="EMBL" id="TGA98099.1"/>
    </source>
</evidence>
<dbReference type="Proteomes" id="UP000298347">
    <property type="component" value="Unassembled WGS sequence"/>
</dbReference>
<comment type="caution">
    <text evidence="1">The sequence shown here is derived from an EMBL/GenBank/DDBJ whole genome shotgun (WGS) entry which is preliminary data.</text>
</comment>
<keyword evidence="2" id="KW-1185">Reference proteome</keyword>
<accession>A0A4Z0GM31</accession>